<dbReference type="Proteomes" id="UP001626550">
    <property type="component" value="Unassembled WGS sequence"/>
</dbReference>
<evidence type="ECO:0000313" key="2">
    <source>
        <dbReference type="Proteomes" id="UP001626550"/>
    </source>
</evidence>
<reference evidence="1 2" key="1">
    <citation type="submission" date="2024-11" db="EMBL/GenBank/DDBJ databases">
        <title>Adaptive evolution of stress response genes in parasites aligns with host niche diversity.</title>
        <authorList>
            <person name="Hahn C."/>
            <person name="Resl P."/>
        </authorList>
    </citation>
    <scope>NUCLEOTIDE SEQUENCE [LARGE SCALE GENOMIC DNA]</scope>
    <source>
        <strain evidence="1">EGGRZ-B1_66</strain>
        <tissue evidence="1">Body</tissue>
    </source>
</reference>
<evidence type="ECO:0000313" key="1">
    <source>
        <dbReference type="EMBL" id="KAL3309025.1"/>
    </source>
</evidence>
<gene>
    <name evidence="1" type="ORF">Ciccas_012432</name>
</gene>
<keyword evidence="2" id="KW-1185">Reference proteome</keyword>
<proteinExistence type="predicted"/>
<protein>
    <submittedName>
        <fullName evidence="1">Uncharacterized protein</fullName>
    </submittedName>
</protein>
<comment type="caution">
    <text evidence="1">The sequence shown here is derived from an EMBL/GenBank/DDBJ whole genome shotgun (WGS) entry which is preliminary data.</text>
</comment>
<accession>A0ABD2PPD0</accession>
<name>A0ABD2PPD0_9PLAT</name>
<organism evidence="1 2">
    <name type="scientific">Cichlidogyrus casuarinus</name>
    <dbReference type="NCBI Taxonomy" id="1844966"/>
    <lineage>
        <taxon>Eukaryota</taxon>
        <taxon>Metazoa</taxon>
        <taxon>Spiralia</taxon>
        <taxon>Lophotrochozoa</taxon>
        <taxon>Platyhelminthes</taxon>
        <taxon>Monogenea</taxon>
        <taxon>Monopisthocotylea</taxon>
        <taxon>Dactylogyridea</taxon>
        <taxon>Ancyrocephalidae</taxon>
        <taxon>Cichlidogyrus</taxon>
    </lineage>
</organism>
<dbReference type="EMBL" id="JBJKFK010004389">
    <property type="protein sequence ID" value="KAL3309025.1"/>
    <property type="molecule type" value="Genomic_DNA"/>
</dbReference>
<sequence length="233" mass="24988">MNSSPSFPLFMGLGPLSLTFSLILLTALSSLNHSRFTGLPGTRTLLPKTISILEFPSTSSAVISPRPIPQANFHKHHFLSVLLSMSYVNVLPCHLLADGIPCPARLLSAGNIHLGNTDHCRKSSYLAFRISPPNGGSHFSILPCSFLPLSGSLQIMVNNFFTPSTSGNSTVSMCTTPNLLSGASNTPDLTLTFLVTRDLAQVLQSLTCFLTSFLTPYHTNSLSNVLIVLSAPM</sequence>
<dbReference type="AlphaFoldDB" id="A0ABD2PPD0"/>